<sequence>MKKKLFSRREKIIAAAVTAAMVTAPFALGVERPTTVGAEVSMPPTTNVDKVYDMVLPANGSSDIIDLNYLFGQEVWGLYTSSDEDQLLASIDQDLLMSGLLKVTTYDPQSLPATVSFTLSLSQPDSSTMQIEKFNVTIGLPTGADGHFDISDAVSYMNSNQGTYGPSSVTPQLVSGLLGNIGPDASTFYQFPGNRKPVATSGGIQGQGLISGNDVSADELLGNLSDYFSDPDGQMLTYYFGSSNTEVVRTYLGEGGDWRFCADMPGDATISFVATDSMGGAAYKTFNIHVDGEGSGNQAPYYYNTITTNYLYAGATIDLSDYFTDPDEDPISYELTVMNSGGTTSTTSLTGSLIQMSNIPLYGKIINVRAIDPEGAYEDMEVNISRMSPNALDTQSLYTGSSYLLDLNSVFNLGSNISYSVITYDMVDASIVDDVYLKVDTPVDGNALLHVYAYDNDNNKTYQDDLEVQVLTFGDTNGMVHIPTLFPYDNAGDIYSHMTKSTSDSTMLGTGDYIYWGGPSGGSVTFTFDPNDGHKIITVPYTKP</sequence>
<name>A0A4Y8Q9Y3_9BACL</name>
<dbReference type="AlphaFoldDB" id="A0A4Y8Q9Y3"/>
<comment type="caution">
    <text evidence="2">The sequence shown here is derived from an EMBL/GenBank/DDBJ whole genome shotgun (WGS) entry which is preliminary data.</text>
</comment>
<dbReference type="EMBL" id="MYFO01000002">
    <property type="protein sequence ID" value="TFE91424.1"/>
    <property type="molecule type" value="Genomic_DNA"/>
</dbReference>
<gene>
    <name evidence="2" type="ORF">B5M42_03005</name>
</gene>
<feature type="chain" id="PRO_5039202593" evidence="1">
    <location>
        <begin position="30"/>
        <end position="544"/>
    </location>
</feature>
<keyword evidence="1" id="KW-0732">Signal</keyword>
<dbReference type="Proteomes" id="UP000298246">
    <property type="component" value="Unassembled WGS sequence"/>
</dbReference>
<protein>
    <submittedName>
        <fullName evidence="2">Uncharacterized protein</fullName>
    </submittedName>
</protein>
<keyword evidence="3" id="KW-1185">Reference proteome</keyword>
<proteinExistence type="predicted"/>
<reference evidence="2 3" key="1">
    <citation type="submission" date="2017-03" db="EMBL/GenBank/DDBJ databases">
        <title>Isolation of Levoglucosan Utilizing Bacteria.</title>
        <authorList>
            <person name="Arya A.S."/>
        </authorList>
    </citation>
    <scope>NUCLEOTIDE SEQUENCE [LARGE SCALE GENOMIC DNA]</scope>
    <source>
        <strain evidence="2 3">MEC069</strain>
    </source>
</reference>
<evidence type="ECO:0000313" key="2">
    <source>
        <dbReference type="EMBL" id="TFE91424.1"/>
    </source>
</evidence>
<organism evidence="2 3">
    <name type="scientific">Paenibacillus athensensis</name>
    <dbReference type="NCBI Taxonomy" id="1967502"/>
    <lineage>
        <taxon>Bacteria</taxon>
        <taxon>Bacillati</taxon>
        <taxon>Bacillota</taxon>
        <taxon>Bacilli</taxon>
        <taxon>Bacillales</taxon>
        <taxon>Paenibacillaceae</taxon>
        <taxon>Paenibacillus</taxon>
    </lineage>
</organism>
<evidence type="ECO:0000313" key="3">
    <source>
        <dbReference type="Proteomes" id="UP000298246"/>
    </source>
</evidence>
<feature type="signal peptide" evidence="1">
    <location>
        <begin position="1"/>
        <end position="29"/>
    </location>
</feature>
<accession>A0A4Y8Q9Y3</accession>
<evidence type="ECO:0000256" key="1">
    <source>
        <dbReference type="SAM" id="SignalP"/>
    </source>
</evidence>